<feature type="compositionally biased region" description="Low complexity" evidence="2">
    <location>
        <begin position="226"/>
        <end position="236"/>
    </location>
</feature>
<feature type="compositionally biased region" description="Basic and acidic residues" evidence="2">
    <location>
        <begin position="530"/>
        <end position="549"/>
    </location>
</feature>
<dbReference type="EMBL" id="JAURVH010001526">
    <property type="protein sequence ID" value="KAK5917535.1"/>
    <property type="molecule type" value="Genomic_DNA"/>
</dbReference>
<dbReference type="PANTHER" id="PTHR22089">
    <property type="entry name" value="MIRROR-IMAGE POLYDACTYLY GENE 1 PROTEIN"/>
    <property type="match status" value="1"/>
</dbReference>
<keyword evidence="4" id="KW-1185">Reference proteome</keyword>
<feature type="compositionally biased region" description="Polar residues" evidence="2">
    <location>
        <begin position="123"/>
        <end position="136"/>
    </location>
</feature>
<name>A0AAN8DBQ4_CHAGU</name>
<gene>
    <name evidence="3" type="ORF">CgunFtcFv8_012418</name>
</gene>
<evidence type="ECO:0000256" key="1">
    <source>
        <dbReference type="SAM" id="Coils"/>
    </source>
</evidence>
<feature type="region of interest" description="Disordered" evidence="2">
    <location>
        <begin position="1"/>
        <end position="30"/>
    </location>
</feature>
<dbReference type="InterPro" id="IPR026175">
    <property type="entry name" value="MIPOL1"/>
</dbReference>
<accession>A0AAN8DBQ4</accession>
<organism evidence="3 4">
    <name type="scientific">Champsocephalus gunnari</name>
    <name type="common">Mackerel icefish</name>
    <dbReference type="NCBI Taxonomy" id="52237"/>
    <lineage>
        <taxon>Eukaryota</taxon>
        <taxon>Metazoa</taxon>
        <taxon>Chordata</taxon>
        <taxon>Craniata</taxon>
        <taxon>Vertebrata</taxon>
        <taxon>Euteleostomi</taxon>
        <taxon>Actinopterygii</taxon>
        <taxon>Neopterygii</taxon>
        <taxon>Teleostei</taxon>
        <taxon>Neoteleostei</taxon>
        <taxon>Acanthomorphata</taxon>
        <taxon>Eupercaria</taxon>
        <taxon>Perciformes</taxon>
        <taxon>Notothenioidei</taxon>
        <taxon>Channichthyidae</taxon>
        <taxon>Champsocephalus</taxon>
    </lineage>
</organism>
<feature type="compositionally biased region" description="Polar residues" evidence="2">
    <location>
        <begin position="88"/>
        <end position="102"/>
    </location>
</feature>
<keyword evidence="1" id="KW-0175">Coiled coil</keyword>
<feature type="compositionally biased region" description="Polar residues" evidence="2">
    <location>
        <begin position="62"/>
        <end position="73"/>
    </location>
</feature>
<feature type="compositionally biased region" description="Basic and acidic residues" evidence="2">
    <location>
        <begin position="137"/>
        <end position="214"/>
    </location>
</feature>
<sequence>MLGNLSPCGEDEGVCSLSSEVTSPPWTPSAELRDSLVDMYTAYPEVNEELRQRLPLPATHQPGDSTHQPGDSTHQPRDSTHQPRDSTHQPGDSTHQPRNSTHQPRDSTHQPGDSTHQPRDSTHQPGDSTHQPGDSTHQPRDSTHQPRDSTHQPRDSTHQPRDSTHQPRDSTHQPRDSTHQPRDSTHQPRDSTHQPRDSTHQPRDSTHQPRDSERPIGPSSCPPSPLSLRRSLSPGGQMDLVSPSRGPSPRAESRGDGGPSLQRHLPSPEDSSHQEVVFGPITASGRAQSLDRDKNISFLLKELDALRDVNKRLQEELLQKEKELQRREVEEQLREERREERSEERPAELLQQVLSAQKDRDQALMSRILLANQERDEALLRAQQLQHTEWEGAPPLDADMDVEAVLQALSGADSVQVQQLGSVLMQRLRSARQRRVDIIAQEMKAVMDERDGSVAMCKRLEQEVMQERERRASETERLRAGGGALDNKRRLEAELQLLRTNHIPPDPFTASQRGDTVSSAPPLQVQQAPSEEKRSVEAELQRCQEGEREAKERVQRLERLVEVLRKKVGTGSVRAVM</sequence>
<feature type="region of interest" description="Disordered" evidence="2">
    <location>
        <begin position="48"/>
        <end position="274"/>
    </location>
</feature>
<evidence type="ECO:0000313" key="4">
    <source>
        <dbReference type="Proteomes" id="UP001331515"/>
    </source>
</evidence>
<dbReference type="Proteomes" id="UP001331515">
    <property type="component" value="Unassembled WGS sequence"/>
</dbReference>
<dbReference type="AlphaFoldDB" id="A0AAN8DBQ4"/>
<feature type="compositionally biased region" description="Basic and acidic residues" evidence="2">
    <location>
        <begin position="74"/>
        <end position="87"/>
    </location>
</feature>
<feature type="coiled-coil region" evidence="1">
    <location>
        <begin position="296"/>
        <end position="339"/>
    </location>
</feature>
<protein>
    <recommendedName>
        <fullName evidence="5">Mirror-image polydactyly gene 1 protein</fullName>
    </recommendedName>
</protein>
<proteinExistence type="predicted"/>
<comment type="caution">
    <text evidence="3">The sequence shown here is derived from an EMBL/GenBank/DDBJ whole genome shotgun (WGS) entry which is preliminary data.</text>
</comment>
<evidence type="ECO:0000313" key="3">
    <source>
        <dbReference type="EMBL" id="KAK5917535.1"/>
    </source>
</evidence>
<reference evidence="3 4" key="1">
    <citation type="journal article" date="2023" name="Mol. Biol. Evol.">
        <title>Genomics of Secondarily Temperate Adaptation in the Only Non-Antarctic Icefish.</title>
        <authorList>
            <person name="Rivera-Colon A.G."/>
            <person name="Rayamajhi N."/>
            <person name="Minhas B.F."/>
            <person name="Madrigal G."/>
            <person name="Bilyk K.T."/>
            <person name="Yoon V."/>
            <person name="Hune M."/>
            <person name="Gregory S."/>
            <person name="Cheng C.H.C."/>
            <person name="Catchen J.M."/>
        </authorList>
    </citation>
    <scope>NUCLEOTIDE SEQUENCE [LARGE SCALE GENOMIC DNA]</scope>
    <source>
        <tissue evidence="3">White muscle</tissue>
    </source>
</reference>
<feature type="compositionally biased region" description="Polar residues" evidence="2">
    <location>
        <begin position="509"/>
        <end position="529"/>
    </location>
</feature>
<dbReference type="PANTHER" id="PTHR22089:SF2">
    <property type="entry name" value="MIRROR-IMAGE POLYDACTYLY GENE 1 PROTEIN"/>
    <property type="match status" value="1"/>
</dbReference>
<feature type="region of interest" description="Disordered" evidence="2">
    <location>
        <begin position="502"/>
        <end position="549"/>
    </location>
</feature>
<evidence type="ECO:0000256" key="2">
    <source>
        <dbReference type="SAM" id="MobiDB-lite"/>
    </source>
</evidence>
<evidence type="ECO:0008006" key="5">
    <source>
        <dbReference type="Google" id="ProtNLM"/>
    </source>
</evidence>